<feature type="domain" description="HTH luxR-type" evidence="5">
    <location>
        <begin position="157"/>
        <end position="222"/>
    </location>
</feature>
<dbReference type="SUPFAM" id="SSF46894">
    <property type="entry name" value="C-terminal effector domain of the bipartite response regulators"/>
    <property type="match status" value="1"/>
</dbReference>
<evidence type="ECO:0000313" key="6">
    <source>
        <dbReference type="EMBL" id="MFC2926960.1"/>
    </source>
</evidence>
<keyword evidence="3" id="KW-0804">Transcription</keyword>
<evidence type="ECO:0000256" key="3">
    <source>
        <dbReference type="ARBA" id="ARBA00023163"/>
    </source>
</evidence>
<comment type="caution">
    <text evidence="6">The sequence shown here is derived from an EMBL/GenBank/DDBJ whole genome shotgun (WGS) entry which is preliminary data.</text>
</comment>
<reference evidence="7" key="1">
    <citation type="journal article" date="2019" name="Int. J. Syst. Evol. Microbiol.">
        <title>The Global Catalogue of Microorganisms (GCM) 10K type strain sequencing project: providing services to taxonomists for standard genome sequencing and annotation.</title>
        <authorList>
            <consortium name="The Broad Institute Genomics Platform"/>
            <consortium name="The Broad Institute Genome Sequencing Center for Infectious Disease"/>
            <person name="Wu L."/>
            <person name="Ma J."/>
        </authorList>
    </citation>
    <scope>NUCLEOTIDE SEQUENCE [LARGE SCALE GENOMIC DNA]</scope>
    <source>
        <strain evidence="7">KCTC 52487</strain>
    </source>
</reference>
<keyword evidence="4" id="KW-0472">Membrane</keyword>
<keyword evidence="4" id="KW-1133">Transmembrane helix</keyword>
<accession>A0ABV6ZZJ7</accession>
<dbReference type="Gene3D" id="1.10.10.10">
    <property type="entry name" value="Winged helix-like DNA-binding domain superfamily/Winged helix DNA-binding domain"/>
    <property type="match status" value="1"/>
</dbReference>
<evidence type="ECO:0000259" key="5">
    <source>
        <dbReference type="PROSITE" id="PS50043"/>
    </source>
</evidence>
<dbReference type="PANTHER" id="PTHR44688:SF16">
    <property type="entry name" value="DNA-BINDING TRANSCRIPTIONAL ACTIVATOR DEVR_DOSR"/>
    <property type="match status" value="1"/>
</dbReference>
<name>A0ABV6ZZJ7_9PROT</name>
<sequence>MARTGIERARLASYRRGRAIAAILVLASLLLILAIGALALARPDAVFRSPVIVFIFPALIWIALNPRAHRQWWASRRDAHEDAVETVTGPVRLRQQDRPGIFAGPRDRLLVGDRLFEIDSAFADSLVPGQTVTVRFAPHSGALLSIVQNADAAGAQPAIVAADLTRRERELLALIAEGLTDKEIARRLNLSPTTVRTYNSALYQKLGVTSRTQAIRMAKSGS</sequence>
<dbReference type="EMBL" id="JBHRSV010000028">
    <property type="protein sequence ID" value="MFC2926960.1"/>
    <property type="molecule type" value="Genomic_DNA"/>
</dbReference>
<dbReference type="PROSITE" id="PS50043">
    <property type="entry name" value="HTH_LUXR_2"/>
    <property type="match status" value="1"/>
</dbReference>
<keyword evidence="1" id="KW-0805">Transcription regulation</keyword>
<protein>
    <submittedName>
        <fullName evidence="6">LuxR C-terminal-related transcriptional regulator</fullName>
    </submittedName>
</protein>
<keyword evidence="4" id="KW-0812">Transmembrane</keyword>
<dbReference type="Pfam" id="PF00196">
    <property type="entry name" value="GerE"/>
    <property type="match status" value="1"/>
</dbReference>
<dbReference type="InterPro" id="IPR036388">
    <property type="entry name" value="WH-like_DNA-bd_sf"/>
</dbReference>
<dbReference type="PRINTS" id="PR00038">
    <property type="entry name" value="HTHLUXR"/>
</dbReference>
<evidence type="ECO:0000256" key="1">
    <source>
        <dbReference type="ARBA" id="ARBA00023015"/>
    </source>
</evidence>
<dbReference type="SMART" id="SM00421">
    <property type="entry name" value="HTH_LUXR"/>
    <property type="match status" value="1"/>
</dbReference>
<dbReference type="InterPro" id="IPR000792">
    <property type="entry name" value="Tscrpt_reg_LuxR_C"/>
</dbReference>
<feature type="transmembrane region" description="Helical" evidence="4">
    <location>
        <begin position="47"/>
        <end position="64"/>
    </location>
</feature>
<dbReference type="PANTHER" id="PTHR44688">
    <property type="entry name" value="DNA-BINDING TRANSCRIPTIONAL ACTIVATOR DEVR_DOSR"/>
    <property type="match status" value="1"/>
</dbReference>
<dbReference type="RefSeq" id="WP_343162947.1">
    <property type="nucleotide sequence ID" value="NZ_JBHRSV010000028.1"/>
</dbReference>
<dbReference type="Proteomes" id="UP001595379">
    <property type="component" value="Unassembled WGS sequence"/>
</dbReference>
<evidence type="ECO:0000313" key="7">
    <source>
        <dbReference type="Proteomes" id="UP001595379"/>
    </source>
</evidence>
<gene>
    <name evidence="6" type="ORF">ACFOOR_12655</name>
</gene>
<keyword evidence="2" id="KW-0238">DNA-binding</keyword>
<keyword evidence="7" id="KW-1185">Reference proteome</keyword>
<organism evidence="6 7">
    <name type="scientific">Hyphobacterium vulgare</name>
    <dbReference type="NCBI Taxonomy" id="1736751"/>
    <lineage>
        <taxon>Bacteria</taxon>
        <taxon>Pseudomonadati</taxon>
        <taxon>Pseudomonadota</taxon>
        <taxon>Alphaproteobacteria</taxon>
        <taxon>Maricaulales</taxon>
        <taxon>Maricaulaceae</taxon>
        <taxon>Hyphobacterium</taxon>
    </lineage>
</organism>
<feature type="transmembrane region" description="Helical" evidence="4">
    <location>
        <begin position="20"/>
        <end position="41"/>
    </location>
</feature>
<evidence type="ECO:0000256" key="4">
    <source>
        <dbReference type="SAM" id="Phobius"/>
    </source>
</evidence>
<evidence type="ECO:0000256" key="2">
    <source>
        <dbReference type="ARBA" id="ARBA00023125"/>
    </source>
</evidence>
<dbReference type="CDD" id="cd06170">
    <property type="entry name" value="LuxR_C_like"/>
    <property type="match status" value="1"/>
</dbReference>
<dbReference type="InterPro" id="IPR016032">
    <property type="entry name" value="Sig_transdc_resp-reg_C-effctor"/>
</dbReference>
<proteinExistence type="predicted"/>